<feature type="transmembrane region" description="Helical" evidence="7">
    <location>
        <begin position="21"/>
        <end position="48"/>
    </location>
</feature>
<evidence type="ECO:0000313" key="10">
    <source>
        <dbReference type="EnsemblPlants" id="Zm00001eb165820_P001"/>
    </source>
</evidence>
<dbReference type="EMBL" id="CM000780">
    <property type="protein sequence ID" value="AQK48692.1"/>
    <property type="molecule type" value="Genomic_DNA"/>
</dbReference>
<gene>
    <name evidence="10" type="primary">LOC103655026</name>
    <name evidence="9" type="ORF">ZEAMMB73_Zm00001d048727</name>
</gene>
<keyword evidence="6 7" id="KW-0472">Membrane</keyword>
<proteinExistence type="inferred from homology"/>
<dbReference type="HOGENOM" id="CLU_117400_0_0_1"/>
<dbReference type="InterPro" id="IPR044173">
    <property type="entry name" value="CASPL"/>
</dbReference>
<dbReference type="eggNOG" id="ENOG502R5WE">
    <property type="taxonomic scope" value="Eukaryota"/>
</dbReference>
<dbReference type="OrthoDB" id="692805at2759"/>
<dbReference type="ExpressionAtlas" id="K7TUH2">
    <property type="expression patterns" value="baseline and differential"/>
</dbReference>
<evidence type="ECO:0000256" key="3">
    <source>
        <dbReference type="ARBA" id="ARBA00022475"/>
    </source>
</evidence>
<dbReference type="GO" id="GO:0005886">
    <property type="term" value="C:plasma membrane"/>
    <property type="evidence" value="ECO:0007669"/>
    <property type="project" value="UniProtKB-SubCell"/>
</dbReference>
<evidence type="ECO:0000256" key="5">
    <source>
        <dbReference type="ARBA" id="ARBA00022989"/>
    </source>
</evidence>
<keyword evidence="5 7" id="KW-1133">Transmembrane helix</keyword>
<comment type="subcellular location">
    <subcellularLocation>
        <location evidence="1 7">Cell membrane</location>
        <topology evidence="1 7">Multi-pass membrane protein</topology>
    </subcellularLocation>
</comment>
<dbReference type="InterPro" id="IPR006702">
    <property type="entry name" value="CASP_dom"/>
</dbReference>
<evidence type="ECO:0000256" key="4">
    <source>
        <dbReference type="ARBA" id="ARBA00022692"/>
    </source>
</evidence>
<reference evidence="9" key="2">
    <citation type="submission" date="2015-12" db="EMBL/GenBank/DDBJ databases">
        <title>Update maize B73 reference genome by single molecule sequencing technologies.</title>
        <authorList>
            <consortium name="Maize Genome Sequencing Project"/>
            <person name="Ware D."/>
        </authorList>
    </citation>
    <scope>NUCLEOTIDE SEQUENCE</scope>
    <source>
        <tissue evidence="9">Seedling</tissue>
    </source>
</reference>
<evidence type="ECO:0000259" key="8">
    <source>
        <dbReference type="Pfam" id="PF04535"/>
    </source>
</evidence>
<dbReference type="RefSeq" id="XP_008680067.1">
    <property type="nucleotide sequence ID" value="XM_008681845.3"/>
</dbReference>
<keyword evidence="3 7" id="KW-1003">Cell membrane</keyword>
<dbReference type="PANTHER" id="PTHR36488">
    <property type="entry name" value="CASP-LIKE PROTEIN 1U1"/>
    <property type="match status" value="1"/>
</dbReference>
<feature type="transmembrane region" description="Helical" evidence="7">
    <location>
        <begin position="68"/>
        <end position="89"/>
    </location>
</feature>
<comment type="subunit">
    <text evidence="7">Homodimer and heterodimers.</text>
</comment>
<feature type="transmembrane region" description="Helical" evidence="7">
    <location>
        <begin position="101"/>
        <end position="125"/>
    </location>
</feature>
<evidence type="ECO:0000313" key="11">
    <source>
        <dbReference type="Proteomes" id="UP000007305"/>
    </source>
</evidence>
<dbReference type="AlphaFoldDB" id="K7TUH2"/>
<evidence type="ECO:0000256" key="1">
    <source>
        <dbReference type="ARBA" id="ARBA00004651"/>
    </source>
</evidence>
<dbReference type="Gramene" id="Zm00001eb165820_T001">
    <property type="protein sequence ID" value="Zm00001eb165820_P001"/>
    <property type="gene ID" value="Zm00001eb165820"/>
</dbReference>
<keyword evidence="4 7" id="KW-0812">Transmembrane</keyword>
<name>K7TUH2_MAIZE</name>
<evidence type="ECO:0000256" key="7">
    <source>
        <dbReference type="RuleBase" id="RU361233"/>
    </source>
</evidence>
<dbReference type="GeneID" id="103655026"/>
<reference evidence="10" key="4">
    <citation type="submission" date="2021-05" db="UniProtKB">
        <authorList>
            <consortium name="EnsemblPlants"/>
        </authorList>
    </citation>
    <scope>IDENTIFICATION</scope>
    <source>
        <strain evidence="10">cv. B73</strain>
    </source>
</reference>
<keyword evidence="11" id="KW-1185">Reference proteome</keyword>
<evidence type="ECO:0000256" key="6">
    <source>
        <dbReference type="ARBA" id="ARBA00023136"/>
    </source>
</evidence>
<dbReference type="KEGG" id="zma:103655026"/>
<feature type="transmembrane region" description="Helical" evidence="7">
    <location>
        <begin position="162"/>
        <end position="183"/>
    </location>
</feature>
<dbReference type="OMA" id="DIYYYME"/>
<accession>K7TUH2</accession>
<reference evidence="10" key="3">
    <citation type="submission" date="2019-07" db="EMBL/GenBank/DDBJ databases">
        <authorList>
            <person name="Seetharam A."/>
            <person name="Woodhouse M."/>
            <person name="Cannon E."/>
        </authorList>
    </citation>
    <scope>NUCLEOTIDE SEQUENCE [LARGE SCALE GENOMIC DNA]</scope>
    <source>
        <strain evidence="10">cv. B73</strain>
    </source>
</reference>
<dbReference type="Proteomes" id="UP000007305">
    <property type="component" value="Chromosome 4"/>
</dbReference>
<feature type="domain" description="Casparian strip membrane protein" evidence="8">
    <location>
        <begin position="19"/>
        <end position="170"/>
    </location>
</feature>
<comment type="similarity">
    <text evidence="2 7">Belongs to the Casparian strip membrane proteins (CASP) family.</text>
</comment>
<dbReference type="PaxDb" id="4577-GRMZM2G398529_P01"/>
<protein>
    <recommendedName>
        <fullName evidence="7">CASP-like protein</fullName>
    </recommendedName>
</protein>
<dbReference type="EnsemblPlants" id="Zm00001eb165820_T001">
    <property type="protein sequence ID" value="Zm00001eb165820_P001"/>
    <property type="gene ID" value="Zm00001eb165820"/>
</dbReference>
<organism evidence="9">
    <name type="scientific">Zea mays</name>
    <name type="common">Maize</name>
    <dbReference type="NCBI Taxonomy" id="4577"/>
    <lineage>
        <taxon>Eukaryota</taxon>
        <taxon>Viridiplantae</taxon>
        <taxon>Streptophyta</taxon>
        <taxon>Embryophyta</taxon>
        <taxon>Tracheophyta</taxon>
        <taxon>Spermatophyta</taxon>
        <taxon>Magnoliopsida</taxon>
        <taxon>Liliopsida</taxon>
        <taxon>Poales</taxon>
        <taxon>Poaceae</taxon>
        <taxon>PACMAD clade</taxon>
        <taxon>Panicoideae</taxon>
        <taxon>Andropogonodae</taxon>
        <taxon>Andropogoneae</taxon>
        <taxon>Tripsacinae</taxon>
        <taxon>Zea</taxon>
    </lineage>
</organism>
<dbReference type="Pfam" id="PF04535">
    <property type="entry name" value="CASP_dom"/>
    <property type="match status" value="1"/>
</dbReference>
<dbReference type="PANTHER" id="PTHR36488:SF6">
    <property type="entry name" value="CASP-LIKE PROTEIN 1U4"/>
    <property type="match status" value="1"/>
</dbReference>
<evidence type="ECO:0000256" key="2">
    <source>
        <dbReference type="ARBA" id="ARBA00007651"/>
    </source>
</evidence>
<sequence length="209" mass="21583">MCEEKKSGGGSANKWRHPVSLVFRIAGIAMAVAAAAVMAAASQCTVYADYDYGARPSTVTYSDFPAFVYLVAATSIAAPLEAVALFLSVSKKGKKGLLRVLMPLLGAAAPALLYSSAGAAFAAGWDVYYYSESEPSAGGGRRFSVCRSSAGARFCGQVHVSMWLALGAAVAVSVAECLTTLLWSASSDSDSADSDSDDSVCGHGCHCKH</sequence>
<evidence type="ECO:0000313" key="9">
    <source>
        <dbReference type="EMBL" id="AQK48692.1"/>
    </source>
</evidence>
<reference evidence="11" key="1">
    <citation type="journal article" date="2009" name="Science">
        <title>The B73 maize genome: complexity, diversity, and dynamics.</title>
        <authorList>
            <person name="Schnable P.S."/>
            <person name="Ware D."/>
            <person name="Fulton R.S."/>
            <person name="Stein J.C."/>
            <person name="Wei F."/>
            <person name="Pasternak S."/>
            <person name="Liang C."/>
            <person name="Zhang J."/>
            <person name="Fulton L."/>
            <person name="Graves T.A."/>
            <person name="Minx P."/>
            <person name="Reily A.D."/>
            <person name="Courtney L."/>
            <person name="Kruchowski S.S."/>
            <person name="Tomlinson C."/>
            <person name="Strong C."/>
            <person name="Delehaunty K."/>
            <person name="Fronick C."/>
            <person name="Courtney B."/>
            <person name="Rock S.M."/>
            <person name="Belter E."/>
            <person name="Du F."/>
            <person name="Kim K."/>
            <person name="Abbott R.M."/>
            <person name="Cotton M."/>
            <person name="Levy A."/>
            <person name="Marchetto P."/>
            <person name="Ochoa K."/>
            <person name="Jackson S.M."/>
            <person name="Gillam B."/>
            <person name="Chen W."/>
            <person name="Yan L."/>
            <person name="Higginbotham J."/>
            <person name="Cardenas M."/>
            <person name="Waligorski J."/>
            <person name="Applebaum E."/>
            <person name="Phelps L."/>
            <person name="Falcone J."/>
            <person name="Kanchi K."/>
            <person name="Thane T."/>
            <person name="Scimone A."/>
            <person name="Thane N."/>
            <person name="Henke J."/>
            <person name="Wang T."/>
            <person name="Ruppert J."/>
            <person name="Shah N."/>
            <person name="Rotter K."/>
            <person name="Hodges J."/>
            <person name="Ingenthron E."/>
            <person name="Cordes M."/>
            <person name="Kohlberg S."/>
            <person name="Sgro J."/>
            <person name="Delgado B."/>
            <person name="Mead K."/>
            <person name="Chinwalla A."/>
            <person name="Leonard S."/>
            <person name="Crouse K."/>
            <person name="Collura K."/>
            <person name="Kudrna D."/>
            <person name="Currie J."/>
            <person name="He R."/>
            <person name="Angelova A."/>
            <person name="Rajasekar S."/>
            <person name="Mueller T."/>
            <person name="Lomeli R."/>
            <person name="Scara G."/>
            <person name="Ko A."/>
            <person name="Delaney K."/>
            <person name="Wissotski M."/>
            <person name="Lopez G."/>
            <person name="Campos D."/>
            <person name="Braidotti M."/>
            <person name="Ashley E."/>
            <person name="Golser W."/>
            <person name="Kim H."/>
            <person name="Lee S."/>
            <person name="Lin J."/>
            <person name="Dujmic Z."/>
            <person name="Kim W."/>
            <person name="Talag J."/>
            <person name="Zuccolo A."/>
            <person name="Fan C."/>
            <person name="Sebastian A."/>
            <person name="Kramer M."/>
            <person name="Spiegel L."/>
            <person name="Nascimento L."/>
            <person name="Zutavern T."/>
            <person name="Miller B."/>
            <person name="Ambroise C."/>
            <person name="Muller S."/>
            <person name="Spooner W."/>
            <person name="Narechania A."/>
            <person name="Ren L."/>
            <person name="Wei S."/>
            <person name="Kumari S."/>
            <person name="Faga B."/>
            <person name="Levy M.J."/>
            <person name="McMahan L."/>
            <person name="Van Buren P."/>
            <person name="Vaughn M.W."/>
            <person name="Ying K."/>
            <person name="Yeh C.-T."/>
            <person name="Emrich S.J."/>
            <person name="Jia Y."/>
            <person name="Kalyanaraman A."/>
            <person name="Hsia A.-P."/>
            <person name="Barbazuk W.B."/>
            <person name="Baucom R.S."/>
            <person name="Brutnell T.P."/>
            <person name="Carpita N.C."/>
            <person name="Chaparro C."/>
            <person name="Chia J.-M."/>
            <person name="Deragon J.-M."/>
            <person name="Estill J.C."/>
            <person name="Fu Y."/>
            <person name="Jeddeloh J.A."/>
            <person name="Han Y."/>
            <person name="Lee H."/>
            <person name="Li P."/>
            <person name="Lisch D.R."/>
            <person name="Liu S."/>
            <person name="Liu Z."/>
            <person name="Nagel D.H."/>
            <person name="McCann M.C."/>
            <person name="SanMiguel P."/>
            <person name="Myers A.M."/>
            <person name="Nettleton D."/>
            <person name="Nguyen J."/>
            <person name="Penning B.W."/>
            <person name="Ponnala L."/>
            <person name="Schneider K.L."/>
            <person name="Schwartz D.C."/>
            <person name="Sharma A."/>
            <person name="Soderlund C."/>
            <person name="Springer N.M."/>
            <person name="Sun Q."/>
            <person name="Wang H."/>
            <person name="Waterman M."/>
            <person name="Westerman R."/>
            <person name="Wolfgruber T.K."/>
            <person name="Yang L."/>
            <person name="Yu Y."/>
            <person name="Zhang L."/>
            <person name="Zhou S."/>
            <person name="Zhu Q."/>
            <person name="Bennetzen J.L."/>
            <person name="Dawe R.K."/>
            <person name="Jiang J."/>
            <person name="Jiang N."/>
            <person name="Presting G.G."/>
            <person name="Wessler S.R."/>
            <person name="Aluru S."/>
            <person name="Martienssen R.A."/>
            <person name="Clifton S.W."/>
            <person name="McCombie W.R."/>
            <person name="Wing R.A."/>
            <person name="Wilson R.K."/>
        </authorList>
    </citation>
    <scope>NUCLEOTIDE SEQUENCE [LARGE SCALE GENOMIC DNA]</scope>
    <source>
        <strain evidence="11">cv. B73</strain>
    </source>
</reference>